<evidence type="ECO:0000256" key="2">
    <source>
        <dbReference type="ARBA" id="ARBA00022516"/>
    </source>
</evidence>
<dbReference type="RefSeq" id="WP_237852734.1">
    <property type="nucleotide sequence ID" value="NZ_JAKLWS010000004.1"/>
</dbReference>
<proteinExistence type="predicted"/>
<dbReference type="EMBL" id="JAKLWS010000004">
    <property type="protein sequence ID" value="MCG2587891.1"/>
    <property type="molecule type" value="Genomic_DNA"/>
</dbReference>
<evidence type="ECO:0000256" key="11">
    <source>
        <dbReference type="ARBA" id="ARBA00023264"/>
    </source>
</evidence>
<keyword evidence="14" id="KW-1185">Reference proteome</keyword>
<keyword evidence="10" id="KW-0594">Phospholipid biosynthesis</keyword>
<dbReference type="InterPro" id="IPR045540">
    <property type="entry name" value="YegS/DAGK_C"/>
</dbReference>
<reference evidence="13" key="2">
    <citation type="submission" date="2024-05" db="EMBL/GenBank/DDBJ databases">
        <title>Rhodohalobacter halophilus gen. nov., sp. nov., a moderately halophilic member of the family Balneolaceae.</title>
        <authorList>
            <person name="Xia J."/>
        </authorList>
    </citation>
    <scope>NUCLEOTIDE SEQUENCE</scope>
    <source>
        <strain evidence="13">WB101</strain>
    </source>
</reference>
<dbReference type="InterPro" id="IPR050187">
    <property type="entry name" value="Lipid_Phosphate_FormReg"/>
</dbReference>
<dbReference type="Gene3D" id="3.40.50.10330">
    <property type="entry name" value="Probable inorganic polyphosphate/atp-NAD kinase, domain 1"/>
    <property type="match status" value="1"/>
</dbReference>
<organism evidence="13 14">
    <name type="scientific">Rhodohalobacter sulfatireducens</name>
    <dbReference type="NCBI Taxonomy" id="2911366"/>
    <lineage>
        <taxon>Bacteria</taxon>
        <taxon>Pseudomonadati</taxon>
        <taxon>Balneolota</taxon>
        <taxon>Balneolia</taxon>
        <taxon>Balneolales</taxon>
        <taxon>Balneolaceae</taxon>
        <taxon>Rhodohalobacter</taxon>
    </lineage>
</organism>
<dbReference type="InterPro" id="IPR016064">
    <property type="entry name" value="NAD/diacylglycerol_kinase_sf"/>
</dbReference>
<dbReference type="InterPro" id="IPR017438">
    <property type="entry name" value="ATP-NAD_kinase_N"/>
</dbReference>
<evidence type="ECO:0000256" key="10">
    <source>
        <dbReference type="ARBA" id="ARBA00023209"/>
    </source>
</evidence>
<keyword evidence="5" id="KW-0547">Nucleotide-binding</keyword>
<evidence type="ECO:0000256" key="4">
    <source>
        <dbReference type="ARBA" id="ARBA00022723"/>
    </source>
</evidence>
<dbReference type="GO" id="GO:0016301">
    <property type="term" value="F:kinase activity"/>
    <property type="evidence" value="ECO:0007669"/>
    <property type="project" value="UniProtKB-KW"/>
</dbReference>
<dbReference type="SUPFAM" id="SSF111331">
    <property type="entry name" value="NAD kinase/diacylglycerol kinase-like"/>
    <property type="match status" value="1"/>
</dbReference>
<dbReference type="Pfam" id="PF00781">
    <property type="entry name" value="DAGK_cat"/>
    <property type="match status" value="1"/>
</dbReference>
<dbReference type="Proteomes" id="UP001165366">
    <property type="component" value="Unassembled WGS sequence"/>
</dbReference>
<evidence type="ECO:0000256" key="6">
    <source>
        <dbReference type="ARBA" id="ARBA00022777"/>
    </source>
</evidence>
<dbReference type="Pfam" id="PF19279">
    <property type="entry name" value="YegS_C"/>
    <property type="match status" value="1"/>
</dbReference>
<evidence type="ECO:0000256" key="3">
    <source>
        <dbReference type="ARBA" id="ARBA00022679"/>
    </source>
</evidence>
<dbReference type="Gene3D" id="2.60.200.40">
    <property type="match status" value="1"/>
</dbReference>
<dbReference type="InterPro" id="IPR001206">
    <property type="entry name" value="Diacylglycerol_kinase_cat_dom"/>
</dbReference>
<comment type="cofactor">
    <cofactor evidence="1">
        <name>Mg(2+)</name>
        <dbReference type="ChEBI" id="CHEBI:18420"/>
    </cofactor>
</comment>
<protein>
    <submittedName>
        <fullName evidence="13">YegS/Rv2252/BmrU family lipid kinase</fullName>
    </submittedName>
</protein>
<keyword evidence="9" id="KW-0443">Lipid metabolism</keyword>
<dbReference type="PANTHER" id="PTHR12358:SF106">
    <property type="entry name" value="LIPID KINASE YEGS"/>
    <property type="match status" value="1"/>
</dbReference>
<evidence type="ECO:0000313" key="14">
    <source>
        <dbReference type="Proteomes" id="UP001165366"/>
    </source>
</evidence>
<comment type="caution">
    <text evidence="13">The sequence shown here is derived from an EMBL/GenBank/DDBJ whole genome shotgun (WGS) entry which is preliminary data.</text>
</comment>
<reference evidence="13" key="1">
    <citation type="submission" date="2022-01" db="EMBL/GenBank/DDBJ databases">
        <authorList>
            <person name="Wang Y."/>
        </authorList>
    </citation>
    <scope>NUCLEOTIDE SEQUENCE</scope>
    <source>
        <strain evidence="13">WB101</strain>
    </source>
</reference>
<evidence type="ECO:0000313" key="13">
    <source>
        <dbReference type="EMBL" id="MCG2587891.1"/>
    </source>
</evidence>
<evidence type="ECO:0000256" key="9">
    <source>
        <dbReference type="ARBA" id="ARBA00023098"/>
    </source>
</evidence>
<accession>A0ABS9KAK6</accession>
<keyword evidence="7" id="KW-0067">ATP-binding</keyword>
<name>A0ABS9KAK6_9BACT</name>
<evidence type="ECO:0000259" key="12">
    <source>
        <dbReference type="PROSITE" id="PS50146"/>
    </source>
</evidence>
<sequence length="301" mass="33688">MQNQSIRICFIFNPAANRNRSLQHIDWLRREASTLWENYEIAIAKEGESLAELARKKSNLFDVIVACGGDGTVSQIVNGLAKSDTVLGLLPIGSGNDFVKSLSLHRSLSECLKIIHQNIIAEIDLIQIDGDRKGWCANTIGIGVDGWANYYAQQATWLKGKISYYYGALKAILKFRGCQMDIQSIEYSNKDEYVMATVCNGKWEGGNFLVAPNADLLDGKLDLLTIKKVPLLLLLCYLLRFRWGPADWMKGIKTFRSEKIEISTSVPVAVHSDGEHLGSDIRHLKLTVERNALKVLVPKDY</sequence>
<gene>
    <name evidence="13" type="ORF">L6773_04905</name>
</gene>
<dbReference type="PANTHER" id="PTHR12358">
    <property type="entry name" value="SPHINGOSINE KINASE"/>
    <property type="match status" value="1"/>
</dbReference>
<dbReference type="PROSITE" id="PS50146">
    <property type="entry name" value="DAGK"/>
    <property type="match status" value="1"/>
</dbReference>
<feature type="domain" description="DAGKc" evidence="12">
    <location>
        <begin position="3"/>
        <end position="132"/>
    </location>
</feature>
<keyword evidence="2" id="KW-0444">Lipid biosynthesis</keyword>
<evidence type="ECO:0000256" key="1">
    <source>
        <dbReference type="ARBA" id="ARBA00001946"/>
    </source>
</evidence>
<evidence type="ECO:0000256" key="8">
    <source>
        <dbReference type="ARBA" id="ARBA00022842"/>
    </source>
</evidence>
<keyword evidence="3" id="KW-0808">Transferase</keyword>
<evidence type="ECO:0000256" key="5">
    <source>
        <dbReference type="ARBA" id="ARBA00022741"/>
    </source>
</evidence>
<keyword evidence="11" id="KW-1208">Phospholipid metabolism</keyword>
<keyword evidence="4" id="KW-0479">Metal-binding</keyword>
<evidence type="ECO:0000256" key="7">
    <source>
        <dbReference type="ARBA" id="ARBA00022840"/>
    </source>
</evidence>
<keyword evidence="6 13" id="KW-0418">Kinase</keyword>
<dbReference type="SMART" id="SM00046">
    <property type="entry name" value="DAGKc"/>
    <property type="match status" value="1"/>
</dbReference>
<keyword evidence="8" id="KW-0460">Magnesium</keyword>
<dbReference type="InterPro" id="IPR005218">
    <property type="entry name" value="Diacylglycerol/lipid_kinase"/>
</dbReference>
<dbReference type="NCBIfam" id="TIGR00147">
    <property type="entry name" value="YegS/Rv2252/BmrU family lipid kinase"/>
    <property type="match status" value="1"/>
</dbReference>